<dbReference type="Proteomes" id="UP000095247">
    <property type="component" value="Unassembled WGS sequence"/>
</dbReference>
<proteinExistence type="predicted"/>
<accession>A0A1E5NC52</accession>
<dbReference type="AlphaFoldDB" id="A0A1E5NC52"/>
<dbReference type="RefSeq" id="WP_069726968.1">
    <property type="nucleotide sequence ID" value="NZ_MDCO01000012.1"/>
</dbReference>
<dbReference type="CDD" id="cd00158">
    <property type="entry name" value="RHOD"/>
    <property type="match status" value="1"/>
</dbReference>
<name>A0A1E5NC52_9SPIR</name>
<evidence type="ECO:0000259" key="1">
    <source>
        <dbReference type="PROSITE" id="PS50206"/>
    </source>
</evidence>
<dbReference type="Pfam" id="PF00581">
    <property type="entry name" value="Rhodanese"/>
    <property type="match status" value="1"/>
</dbReference>
<dbReference type="PANTHER" id="PTHR43031">
    <property type="entry name" value="FAD-DEPENDENT OXIDOREDUCTASE"/>
    <property type="match status" value="1"/>
</dbReference>
<dbReference type="PROSITE" id="PS50206">
    <property type="entry name" value="RHODANESE_3"/>
    <property type="match status" value="1"/>
</dbReference>
<organism evidence="2 3">
    <name type="scientific">Brachyspira hampsonii</name>
    <dbReference type="NCBI Taxonomy" id="1287055"/>
    <lineage>
        <taxon>Bacteria</taxon>
        <taxon>Pseudomonadati</taxon>
        <taxon>Spirochaetota</taxon>
        <taxon>Spirochaetia</taxon>
        <taxon>Brachyspirales</taxon>
        <taxon>Brachyspiraceae</taxon>
        <taxon>Brachyspira</taxon>
    </lineage>
</organism>
<keyword evidence="2" id="KW-0808">Transferase</keyword>
<dbReference type="PANTHER" id="PTHR43031:SF1">
    <property type="entry name" value="PYRIDINE NUCLEOTIDE-DISULPHIDE OXIDOREDUCTASE"/>
    <property type="match status" value="1"/>
</dbReference>
<dbReference type="InterPro" id="IPR050229">
    <property type="entry name" value="GlpE_sulfurtransferase"/>
</dbReference>
<dbReference type="Gene3D" id="3.40.250.10">
    <property type="entry name" value="Rhodanese-like domain"/>
    <property type="match status" value="1"/>
</dbReference>
<reference evidence="2 3" key="1">
    <citation type="submission" date="2016-08" db="EMBL/GenBank/DDBJ databases">
        <title>Characterization and recognition of Brachyspira hampsonii sp. nov., a novel intestinal spirochete that is pathogenic to pigs.</title>
        <authorList>
            <person name="Mirajkar N."/>
            <person name="La T."/>
            <person name="Phillips N."/>
            <person name="Hampson D."/>
            <person name="Gebhart C."/>
        </authorList>
    </citation>
    <scope>NUCLEOTIDE SEQUENCE [LARGE SCALE GENOMIC DNA]</scope>
    <source>
        <strain evidence="2 3">P280/1</strain>
    </source>
</reference>
<protein>
    <submittedName>
        <fullName evidence="2">Sulfurtransferase</fullName>
    </submittedName>
</protein>
<evidence type="ECO:0000313" key="2">
    <source>
        <dbReference type="EMBL" id="OEJ13657.1"/>
    </source>
</evidence>
<dbReference type="GO" id="GO:0016740">
    <property type="term" value="F:transferase activity"/>
    <property type="evidence" value="ECO:0007669"/>
    <property type="project" value="UniProtKB-KW"/>
</dbReference>
<dbReference type="InterPro" id="IPR001763">
    <property type="entry name" value="Rhodanese-like_dom"/>
</dbReference>
<dbReference type="InterPro" id="IPR036873">
    <property type="entry name" value="Rhodanese-like_dom_sf"/>
</dbReference>
<evidence type="ECO:0000313" key="3">
    <source>
        <dbReference type="Proteomes" id="UP000095247"/>
    </source>
</evidence>
<gene>
    <name evidence="2" type="ORF">BFL38_02595</name>
</gene>
<dbReference type="EMBL" id="MDCO01000012">
    <property type="protein sequence ID" value="OEJ13657.1"/>
    <property type="molecule type" value="Genomic_DNA"/>
</dbReference>
<feature type="domain" description="Rhodanese" evidence="1">
    <location>
        <begin position="16"/>
        <end position="105"/>
    </location>
</feature>
<dbReference type="SUPFAM" id="SSF52821">
    <property type="entry name" value="Rhodanese/Cell cycle control phosphatase"/>
    <property type="match status" value="1"/>
</dbReference>
<dbReference type="SMART" id="SM00450">
    <property type="entry name" value="RHOD"/>
    <property type="match status" value="1"/>
</dbReference>
<comment type="caution">
    <text evidence="2">The sequence shown here is derived from an EMBL/GenBank/DDBJ whole genome shotgun (WGS) entry which is preliminary data.</text>
</comment>
<sequence length="106" mass="11748">MLKSLNAKEAADLIKSNNDIKILDVRSEMEINMTGTIEGSILIDLNDPKAENLVNSLDKSGKYLLYCATGARAEALAHYMEKKGFEEIYNLIYGGYSQLAMALKNN</sequence>